<dbReference type="InterPro" id="IPR026057">
    <property type="entry name" value="TBL_C"/>
</dbReference>
<dbReference type="InterPro" id="IPR029962">
    <property type="entry name" value="TBL"/>
</dbReference>
<evidence type="ECO:0000256" key="1">
    <source>
        <dbReference type="ARBA" id="ARBA00007727"/>
    </source>
</evidence>
<proteinExistence type="inferred from homology"/>
<dbReference type="Proteomes" id="UP000834106">
    <property type="component" value="Chromosome 12"/>
</dbReference>
<evidence type="ECO:0000259" key="2">
    <source>
        <dbReference type="Pfam" id="PF13839"/>
    </source>
</evidence>
<dbReference type="Pfam" id="PF13839">
    <property type="entry name" value="PC-Esterase"/>
    <property type="match status" value="1"/>
</dbReference>
<dbReference type="AlphaFoldDB" id="A0AAD1ZNK2"/>
<evidence type="ECO:0000313" key="3">
    <source>
        <dbReference type="EMBL" id="CAI9772760.1"/>
    </source>
</evidence>
<evidence type="ECO:0000313" key="4">
    <source>
        <dbReference type="Proteomes" id="UP000834106"/>
    </source>
</evidence>
<dbReference type="PANTHER" id="PTHR32285">
    <property type="entry name" value="PROTEIN TRICHOME BIREFRINGENCE-LIKE 9-RELATED"/>
    <property type="match status" value="1"/>
</dbReference>
<dbReference type="GO" id="GO:0016413">
    <property type="term" value="F:O-acetyltransferase activity"/>
    <property type="evidence" value="ECO:0007669"/>
    <property type="project" value="InterPro"/>
</dbReference>
<keyword evidence="4" id="KW-1185">Reference proteome</keyword>
<gene>
    <name evidence="3" type="ORF">FPE_LOCUS20190</name>
</gene>
<organism evidence="3 4">
    <name type="scientific">Fraxinus pennsylvanica</name>
    <dbReference type="NCBI Taxonomy" id="56036"/>
    <lineage>
        <taxon>Eukaryota</taxon>
        <taxon>Viridiplantae</taxon>
        <taxon>Streptophyta</taxon>
        <taxon>Embryophyta</taxon>
        <taxon>Tracheophyta</taxon>
        <taxon>Spermatophyta</taxon>
        <taxon>Magnoliopsida</taxon>
        <taxon>eudicotyledons</taxon>
        <taxon>Gunneridae</taxon>
        <taxon>Pentapetalae</taxon>
        <taxon>asterids</taxon>
        <taxon>lamiids</taxon>
        <taxon>Lamiales</taxon>
        <taxon>Oleaceae</taxon>
        <taxon>Oleeae</taxon>
        <taxon>Fraxinus</taxon>
    </lineage>
</organism>
<comment type="similarity">
    <text evidence="1">Belongs to the PC-esterase family. TBL subfamily.</text>
</comment>
<reference evidence="3" key="1">
    <citation type="submission" date="2023-05" db="EMBL/GenBank/DDBJ databases">
        <authorList>
            <person name="Huff M."/>
        </authorList>
    </citation>
    <scope>NUCLEOTIDE SEQUENCE</scope>
</reference>
<dbReference type="EMBL" id="OU503047">
    <property type="protein sequence ID" value="CAI9772760.1"/>
    <property type="molecule type" value="Genomic_DNA"/>
</dbReference>
<dbReference type="PANTHER" id="PTHR32285:SF372">
    <property type="entry name" value="PROTEIN TRICHOME BIREFRINGENCE-LIKE 43"/>
    <property type="match status" value="1"/>
</dbReference>
<name>A0AAD1ZNK2_9LAMI</name>
<feature type="domain" description="Trichome birefringence-like C-terminal" evidence="2">
    <location>
        <begin position="2"/>
        <end position="135"/>
    </location>
</feature>
<accession>A0AAD1ZNK2</accession>
<sequence>MIQYGNTTFKDMDRLSLYEIALNTWAKWVDSNVDPTKTKVFFQGVSPDHASMPYINATNCQNQTQPLRNPGDPHPAEFVLEKVLKAMSKPVYLLNVTTLSQLRIDGHPASAGQGVDCTHWCLAGVPDTWNELLYTALFS</sequence>
<dbReference type="GO" id="GO:0005794">
    <property type="term" value="C:Golgi apparatus"/>
    <property type="evidence" value="ECO:0007669"/>
    <property type="project" value="TreeGrafter"/>
</dbReference>
<protein>
    <recommendedName>
        <fullName evidence="2">Trichome birefringence-like C-terminal domain-containing protein</fullName>
    </recommendedName>
</protein>